<keyword evidence="4" id="KW-0805">Transcription regulation</keyword>
<organism evidence="5 6">
    <name type="scientific">Syncephalis pseudoplumigaleata</name>
    <dbReference type="NCBI Taxonomy" id="1712513"/>
    <lineage>
        <taxon>Eukaryota</taxon>
        <taxon>Fungi</taxon>
        <taxon>Fungi incertae sedis</taxon>
        <taxon>Zoopagomycota</taxon>
        <taxon>Zoopagomycotina</taxon>
        <taxon>Zoopagomycetes</taxon>
        <taxon>Zoopagales</taxon>
        <taxon>Piptocephalidaceae</taxon>
        <taxon>Syncephalis</taxon>
    </lineage>
</organism>
<dbReference type="Proteomes" id="UP000278143">
    <property type="component" value="Unassembled WGS sequence"/>
</dbReference>
<keyword evidence="4" id="KW-0010">Activator</keyword>
<sequence>MDAASLPTLRRLASLELIEQRILELLRIATAVTGMLNGQTSTTKEAAGRSMDDTPLTAMETQCDRYYELLENIQVMLRQQFRHLTDAGITDADAIFRTPVAGLEKDHMLWQAGIAQLRAEVQQTRQLLDAATSEPAP</sequence>
<comment type="subunit">
    <text evidence="4">Component of the Mediator complex.</text>
</comment>
<proteinExistence type="inferred from homology"/>
<gene>
    <name evidence="4" type="primary">MED11</name>
    <name evidence="5" type="ORF">SYNPS1DRAFT_30564</name>
</gene>
<dbReference type="GO" id="GO:0003712">
    <property type="term" value="F:transcription coregulator activity"/>
    <property type="evidence" value="ECO:0007669"/>
    <property type="project" value="InterPro"/>
</dbReference>
<name>A0A4P9YUH7_9FUNG</name>
<evidence type="ECO:0000313" key="6">
    <source>
        <dbReference type="Proteomes" id="UP000278143"/>
    </source>
</evidence>
<dbReference type="InterPro" id="IPR019404">
    <property type="entry name" value="Mediator_Med11"/>
</dbReference>
<evidence type="ECO:0000256" key="2">
    <source>
        <dbReference type="ARBA" id="ARBA00008186"/>
    </source>
</evidence>
<dbReference type="OrthoDB" id="5418434at2759"/>
<keyword evidence="4" id="KW-0804">Transcription</keyword>
<comment type="similarity">
    <text evidence="2 4">Belongs to the Mediator complex subunit 11 family.</text>
</comment>
<comment type="function">
    <text evidence="4">Component of the Mediator complex, a coactivator involved in the regulated transcription of nearly all RNA polymerase II-dependent genes. Mediator functions as a bridge to convey information from gene-specific regulatory proteins to the basal RNA polymerase II transcription machinery. Mediator is recruited to promoters by direct interactions with regulatory proteins and serves as a scaffold for the assembly of a functional pre-initiation complex with RNA polymerase II and the general transcription factors.</text>
</comment>
<accession>A0A4P9YUH7</accession>
<evidence type="ECO:0000313" key="5">
    <source>
        <dbReference type="EMBL" id="RKP23683.1"/>
    </source>
</evidence>
<dbReference type="AlphaFoldDB" id="A0A4P9YUH7"/>
<evidence type="ECO:0000256" key="1">
    <source>
        <dbReference type="ARBA" id="ARBA00004123"/>
    </source>
</evidence>
<dbReference type="GO" id="GO:0006357">
    <property type="term" value="P:regulation of transcription by RNA polymerase II"/>
    <property type="evidence" value="ECO:0007669"/>
    <property type="project" value="InterPro"/>
</dbReference>
<protein>
    <recommendedName>
        <fullName evidence="4">Mediator of RNA polymerase II transcription subunit 11</fullName>
    </recommendedName>
    <alternativeName>
        <fullName evidence="4">Mediator complex subunit 11</fullName>
    </alternativeName>
</protein>
<keyword evidence="6" id="KW-1185">Reference proteome</keyword>
<dbReference type="Gene3D" id="1.10.287.3490">
    <property type="match status" value="1"/>
</dbReference>
<dbReference type="GO" id="GO:0016592">
    <property type="term" value="C:mediator complex"/>
    <property type="evidence" value="ECO:0007669"/>
    <property type="project" value="InterPro"/>
</dbReference>
<comment type="subcellular location">
    <subcellularLocation>
        <location evidence="1 4">Nucleus</location>
    </subcellularLocation>
</comment>
<reference evidence="6" key="1">
    <citation type="journal article" date="2018" name="Nat. Microbiol.">
        <title>Leveraging single-cell genomics to expand the fungal tree of life.</title>
        <authorList>
            <person name="Ahrendt S.R."/>
            <person name="Quandt C.A."/>
            <person name="Ciobanu D."/>
            <person name="Clum A."/>
            <person name="Salamov A."/>
            <person name="Andreopoulos B."/>
            <person name="Cheng J.F."/>
            <person name="Woyke T."/>
            <person name="Pelin A."/>
            <person name="Henrissat B."/>
            <person name="Reynolds N.K."/>
            <person name="Benny G.L."/>
            <person name="Smith M.E."/>
            <person name="James T.Y."/>
            <person name="Grigoriev I.V."/>
        </authorList>
    </citation>
    <scope>NUCLEOTIDE SEQUENCE [LARGE SCALE GENOMIC DNA]</scope>
    <source>
        <strain evidence="6">Benny S71-1</strain>
    </source>
</reference>
<keyword evidence="3 4" id="KW-0539">Nucleus</keyword>
<dbReference type="Pfam" id="PF10280">
    <property type="entry name" value="Med11"/>
    <property type="match status" value="1"/>
</dbReference>
<evidence type="ECO:0000256" key="4">
    <source>
        <dbReference type="RuleBase" id="RU364147"/>
    </source>
</evidence>
<evidence type="ECO:0000256" key="3">
    <source>
        <dbReference type="ARBA" id="ARBA00023242"/>
    </source>
</evidence>
<dbReference type="EMBL" id="KZ990770">
    <property type="protein sequence ID" value="RKP23683.1"/>
    <property type="molecule type" value="Genomic_DNA"/>
</dbReference>